<feature type="compositionally biased region" description="Basic and acidic residues" evidence="1">
    <location>
        <begin position="355"/>
        <end position="367"/>
    </location>
</feature>
<proteinExistence type="predicted"/>
<evidence type="ECO:0008006" key="4">
    <source>
        <dbReference type="Google" id="ProtNLM"/>
    </source>
</evidence>
<feature type="compositionally biased region" description="Gly residues" evidence="1">
    <location>
        <begin position="1"/>
        <end position="19"/>
    </location>
</feature>
<evidence type="ECO:0000256" key="1">
    <source>
        <dbReference type="SAM" id="MobiDB-lite"/>
    </source>
</evidence>
<organism evidence="2 3">
    <name type="scientific">Mycteria americana</name>
    <name type="common">Wood stork</name>
    <dbReference type="NCBI Taxonomy" id="33587"/>
    <lineage>
        <taxon>Eukaryota</taxon>
        <taxon>Metazoa</taxon>
        <taxon>Chordata</taxon>
        <taxon>Craniata</taxon>
        <taxon>Vertebrata</taxon>
        <taxon>Euteleostomi</taxon>
        <taxon>Archelosauria</taxon>
        <taxon>Archosauria</taxon>
        <taxon>Dinosauria</taxon>
        <taxon>Saurischia</taxon>
        <taxon>Theropoda</taxon>
        <taxon>Coelurosauria</taxon>
        <taxon>Aves</taxon>
        <taxon>Neognathae</taxon>
        <taxon>Neoaves</taxon>
        <taxon>Aequornithes</taxon>
        <taxon>Ciconiiformes</taxon>
        <taxon>Ciconiidae</taxon>
        <taxon>Mycteria</taxon>
    </lineage>
</organism>
<dbReference type="AlphaFoldDB" id="A0AAN7RYD2"/>
<dbReference type="GO" id="GO:0005634">
    <property type="term" value="C:nucleus"/>
    <property type="evidence" value="ECO:0007669"/>
    <property type="project" value="TreeGrafter"/>
</dbReference>
<evidence type="ECO:0000313" key="2">
    <source>
        <dbReference type="EMBL" id="KAK4812073.1"/>
    </source>
</evidence>
<feature type="compositionally biased region" description="Basic and acidic residues" evidence="1">
    <location>
        <begin position="235"/>
        <end position="260"/>
    </location>
</feature>
<feature type="region of interest" description="Disordered" evidence="1">
    <location>
        <begin position="1"/>
        <end position="70"/>
    </location>
</feature>
<keyword evidence="3" id="KW-1185">Reference proteome</keyword>
<dbReference type="InterPro" id="IPR026680">
    <property type="entry name" value="CCDC137"/>
</dbReference>
<gene>
    <name evidence="2" type="ORF">QYF61_026905</name>
</gene>
<evidence type="ECO:0000313" key="3">
    <source>
        <dbReference type="Proteomes" id="UP001333110"/>
    </source>
</evidence>
<dbReference type="PANTHER" id="PTHR21838:SF2">
    <property type="entry name" value="COILED-COIL DOMAIN-CONTAINING PROTEIN 137"/>
    <property type="match status" value="1"/>
</dbReference>
<feature type="compositionally biased region" description="Low complexity" evidence="1">
    <location>
        <begin position="325"/>
        <end position="336"/>
    </location>
</feature>
<accession>A0AAN7RYD2</accession>
<reference evidence="2 3" key="1">
    <citation type="journal article" date="2023" name="J. Hered.">
        <title>Chromosome-level genome of the wood stork (Mycteria americana) provides insight into avian chromosome evolution.</title>
        <authorList>
            <person name="Flamio R. Jr."/>
            <person name="Ramstad K.M."/>
        </authorList>
    </citation>
    <scope>NUCLEOTIDE SEQUENCE [LARGE SCALE GENOMIC DNA]</scope>
    <source>
        <strain evidence="2">JAX WOST 10</strain>
    </source>
</reference>
<dbReference type="EMBL" id="JAUNZN010000016">
    <property type="protein sequence ID" value="KAK4812073.1"/>
    <property type="molecule type" value="Genomic_DNA"/>
</dbReference>
<feature type="region of interest" description="Disordered" evidence="1">
    <location>
        <begin position="355"/>
        <end position="379"/>
    </location>
</feature>
<sequence length="379" mass="41949">MGRRPGPGRGRGQGQGQRQGPGPAPGRSLIPPRPGRSVPGESGRDRAWLGPALGPGPTPDQGVPGAGRALAGSRFRGLGPTVPLCADPGVPPCPLVQVLRYPAMPGSRCAGRGVPPLRCPAMPGSRCFRAGLTPCSFSPRKEKKVDNMKPKHPDEQEIPFRLRELIRSREAMKRPDPGKRRVAEKKRQPKSKGPEAQGDIPVPKFRRGKGESERSYVCRMEQEVQRVLFLTKNQLQREPEKEVTAPEKSKRKKEFQNKKLEKARKKKEEKKEAMLEKSLFQDAVPFGEVVTQPPTITSRPRGRGPAEQAGRKRLLLTSRLGQSQASPASPAAPVSMARRRIVEEERARVIQAYRDIQRRKQQQREAARGSARAGRRVPR</sequence>
<dbReference type="Proteomes" id="UP001333110">
    <property type="component" value="Unassembled WGS sequence"/>
</dbReference>
<comment type="caution">
    <text evidence="2">The sequence shown here is derived from an EMBL/GenBank/DDBJ whole genome shotgun (WGS) entry which is preliminary data.</text>
</comment>
<protein>
    <recommendedName>
        <fullName evidence="4">CC137 protein</fullName>
    </recommendedName>
</protein>
<feature type="region of interest" description="Disordered" evidence="1">
    <location>
        <begin position="138"/>
        <end position="215"/>
    </location>
</feature>
<feature type="compositionally biased region" description="Basic and acidic residues" evidence="1">
    <location>
        <begin position="139"/>
        <end position="181"/>
    </location>
</feature>
<feature type="region of interest" description="Disordered" evidence="1">
    <location>
        <begin position="232"/>
        <end position="339"/>
    </location>
</feature>
<name>A0AAN7RYD2_MYCAM</name>
<dbReference type="PANTHER" id="PTHR21838">
    <property type="entry name" value="COILED-COIL DOMAIN-CONTAINING PROTEIN 137"/>
    <property type="match status" value="1"/>
</dbReference>